<name>A0A3B0TZ41_9ZZZZ</name>
<protein>
    <recommendedName>
        <fullName evidence="7">Dipeptidyl-peptidase</fullName>
    </recommendedName>
</protein>
<evidence type="ECO:0000256" key="3">
    <source>
        <dbReference type="ARBA" id="ARBA00022670"/>
    </source>
</evidence>
<proteinExistence type="inferred from homology"/>
<dbReference type="Pfam" id="PF10459">
    <property type="entry name" value="Peptidase_S46"/>
    <property type="match status" value="1"/>
</dbReference>
<evidence type="ECO:0000256" key="5">
    <source>
        <dbReference type="ARBA" id="ARBA00022801"/>
    </source>
</evidence>
<evidence type="ECO:0000256" key="2">
    <source>
        <dbReference type="ARBA" id="ARBA00022438"/>
    </source>
</evidence>
<dbReference type="EMBL" id="UOEP01000102">
    <property type="protein sequence ID" value="VAW19642.1"/>
    <property type="molecule type" value="Genomic_DNA"/>
</dbReference>
<keyword evidence="2" id="KW-0031">Aminopeptidase</keyword>
<dbReference type="InterPro" id="IPR019500">
    <property type="entry name" value="Pep_S46"/>
</dbReference>
<dbReference type="PANTHER" id="PTHR38469">
    <property type="entry name" value="PERIPLASMIC PEPTIDASE SUBFAMILY S1B"/>
    <property type="match status" value="1"/>
</dbReference>
<keyword evidence="5" id="KW-0378">Hydrolase</keyword>
<evidence type="ECO:0000313" key="6">
    <source>
        <dbReference type="EMBL" id="VAW19642.1"/>
    </source>
</evidence>
<accession>A0A3B0TZ41</accession>
<dbReference type="SUPFAM" id="SSF50494">
    <property type="entry name" value="Trypsin-like serine proteases"/>
    <property type="match status" value="1"/>
</dbReference>
<dbReference type="AlphaFoldDB" id="A0A3B0TZ41"/>
<keyword evidence="4" id="KW-0732">Signal</keyword>
<reference evidence="6" key="1">
    <citation type="submission" date="2018-06" db="EMBL/GenBank/DDBJ databases">
        <authorList>
            <person name="Zhirakovskaya E."/>
        </authorList>
    </citation>
    <scope>NUCLEOTIDE SEQUENCE</scope>
</reference>
<dbReference type="InterPro" id="IPR009003">
    <property type="entry name" value="Peptidase_S1_PA"/>
</dbReference>
<comment type="similarity">
    <text evidence="1">Belongs to the peptidase S46 family.</text>
</comment>
<dbReference type="GO" id="GO:0006508">
    <property type="term" value="P:proteolysis"/>
    <property type="evidence" value="ECO:0007669"/>
    <property type="project" value="UniProtKB-KW"/>
</dbReference>
<evidence type="ECO:0000256" key="1">
    <source>
        <dbReference type="ARBA" id="ARBA00010491"/>
    </source>
</evidence>
<dbReference type="GO" id="GO:0008239">
    <property type="term" value="F:dipeptidyl-peptidase activity"/>
    <property type="evidence" value="ECO:0007669"/>
    <property type="project" value="InterPro"/>
</dbReference>
<dbReference type="GO" id="GO:0070009">
    <property type="term" value="F:serine-type aminopeptidase activity"/>
    <property type="evidence" value="ECO:0007669"/>
    <property type="project" value="InterPro"/>
</dbReference>
<gene>
    <name evidence="6" type="ORF">MNBD_BACTEROID01-1670</name>
</gene>
<keyword evidence="3" id="KW-0645">Protease</keyword>
<dbReference type="Gene3D" id="2.40.10.10">
    <property type="entry name" value="Trypsin-like serine proteases"/>
    <property type="match status" value="1"/>
</dbReference>
<dbReference type="PANTHER" id="PTHR38469:SF1">
    <property type="entry name" value="PERIPLASMIC PEPTIDASE SUBFAMILY S1B"/>
    <property type="match status" value="1"/>
</dbReference>
<dbReference type="InterPro" id="IPR043504">
    <property type="entry name" value="Peptidase_S1_PA_chymotrypsin"/>
</dbReference>
<evidence type="ECO:0008006" key="7">
    <source>
        <dbReference type="Google" id="ProtNLM"/>
    </source>
</evidence>
<organism evidence="6">
    <name type="scientific">hydrothermal vent metagenome</name>
    <dbReference type="NCBI Taxonomy" id="652676"/>
    <lineage>
        <taxon>unclassified sequences</taxon>
        <taxon>metagenomes</taxon>
        <taxon>ecological metagenomes</taxon>
    </lineage>
</organism>
<sequence length="716" mass="82002">MKKFLTVIILCSLFVGFLRAKEGMWIPLLLSKYNIEEMQQMGFRLTAKDIYDINNSSMKDAIVFFGRGCTGELVSGKGLILTNHHCGYRSIQSHSTLEDNYLADGFWAMSKDEELPNEGLSVKLLESMEDVTEKVLMNTDSISDMGLWQKRVDENIQKIEDGASNSGEFEAMVKPLFYGNQYFLYTFKVYKDVRLVGAPPSSIGKFGGDTDNWMWPRHTGDFSIFRVYADTNNQPTEYSEKNVPYKPKHFLPISLKGVSHGDFTLVYGFPGRTKEYLFSDALDLIMNQRDPARIRIRDKKKAVLAKYMDADPEVRIRYSAKYSGVTNAWKKWKGEIQGLKRLGALDKKIAFEEEFKNWAIKNRRWDGEFLPVFESLRGFYSQYGKYIKASDYYSEIIWKGVGVFPLASKVDKFIKKVEQNMPGDCNDERASLLEEMEIFYKDFDLATDKELFEELFPMLMNEVGAEFIPDDVKRLFEKQGVQKLKNKIYGKSVLASPDILRGLISQGKEKQLRKLKNDPVMKMYRSLRSHFDTEVVPYIDVIENSISTLMKQYLAGIMEMKKGQPLYPDANGTLRVSYGKVEGYEPRDGVYYKYSTSLKGVMEKDGKNGDFFDVPEKLKKLYESKDFGNYAANDTLSVCFIASNHTSGGNSGSPVINAYGQLIGINFDRCWEGTMSDIMFDPERCRNIALDIRYALFIVDKFAGAGYLLDEMEIVD</sequence>
<evidence type="ECO:0000256" key="4">
    <source>
        <dbReference type="ARBA" id="ARBA00022729"/>
    </source>
</evidence>